<reference evidence="2 3" key="1">
    <citation type="submission" date="2016-10" db="EMBL/GenBank/DDBJ databases">
        <title>Draft genome sequences of four alkaliphilic bacteria belonging to the Anaerobacillus genus.</title>
        <authorList>
            <person name="Bassil N.M."/>
            <person name="Lloyd J.R."/>
        </authorList>
    </citation>
    <scope>NUCLEOTIDE SEQUENCE [LARGE SCALE GENOMIC DNA]</scope>
    <source>
        <strain evidence="2 3">DSM 15340</strain>
    </source>
</reference>
<comment type="caution">
    <text evidence="2">The sequence shown here is derived from an EMBL/GenBank/DDBJ whole genome shotgun (WGS) entry which is preliminary data.</text>
</comment>
<name>A0A1S2LUM0_9BACI</name>
<dbReference type="Proteomes" id="UP000180098">
    <property type="component" value="Unassembled WGS sequence"/>
</dbReference>
<organism evidence="2 3">
    <name type="scientific">Anaerobacillus arseniciselenatis</name>
    <dbReference type="NCBI Taxonomy" id="85682"/>
    <lineage>
        <taxon>Bacteria</taxon>
        <taxon>Bacillati</taxon>
        <taxon>Bacillota</taxon>
        <taxon>Bacilli</taxon>
        <taxon>Bacillales</taxon>
        <taxon>Bacillaceae</taxon>
        <taxon>Anaerobacillus</taxon>
    </lineage>
</organism>
<evidence type="ECO:0000313" key="3">
    <source>
        <dbReference type="Proteomes" id="UP000180098"/>
    </source>
</evidence>
<proteinExistence type="predicted"/>
<sequence>MKKTEKYIPWESLPVFLTAQQVCEILEMSRRRVYELFKIHVDHGGIPTFQIGATIRVDKRDFKQWNDAVKGNNSR</sequence>
<dbReference type="OrthoDB" id="122388at2"/>
<dbReference type="GO" id="GO:0003677">
    <property type="term" value="F:DNA binding"/>
    <property type="evidence" value="ECO:0007669"/>
    <property type="project" value="UniProtKB-KW"/>
</dbReference>
<dbReference type="EMBL" id="MLQQ01000001">
    <property type="protein sequence ID" value="OIJ16209.1"/>
    <property type="molecule type" value="Genomic_DNA"/>
</dbReference>
<gene>
    <name evidence="2" type="ORF">BKP35_04315</name>
</gene>
<protein>
    <submittedName>
        <fullName evidence="2">DNA-binding protein</fullName>
    </submittedName>
</protein>
<keyword evidence="2" id="KW-0238">DNA-binding</keyword>
<dbReference type="AlphaFoldDB" id="A0A1S2LUM0"/>
<evidence type="ECO:0000313" key="2">
    <source>
        <dbReference type="EMBL" id="OIJ16209.1"/>
    </source>
</evidence>
<dbReference type="Pfam" id="PF12728">
    <property type="entry name" value="HTH_17"/>
    <property type="match status" value="1"/>
</dbReference>
<feature type="domain" description="Helix-turn-helix" evidence="1">
    <location>
        <begin position="16"/>
        <end position="65"/>
    </location>
</feature>
<keyword evidence="3" id="KW-1185">Reference proteome</keyword>
<evidence type="ECO:0000259" key="1">
    <source>
        <dbReference type="Pfam" id="PF12728"/>
    </source>
</evidence>
<dbReference type="InterPro" id="IPR041657">
    <property type="entry name" value="HTH_17"/>
</dbReference>
<dbReference type="RefSeq" id="WP_071312134.1">
    <property type="nucleotide sequence ID" value="NZ_MLQQ01000001.1"/>
</dbReference>
<accession>A0A1S2LUM0</accession>